<dbReference type="PROSITE" id="PS00678">
    <property type="entry name" value="WD_REPEATS_1"/>
    <property type="match status" value="1"/>
</dbReference>
<dbReference type="PANTHER" id="PTHR10039">
    <property type="entry name" value="AMELOGENIN"/>
    <property type="match status" value="1"/>
</dbReference>
<dbReference type="SUPFAM" id="SSF50998">
    <property type="entry name" value="Quinoprotein alcohol dehydrogenase-like"/>
    <property type="match status" value="1"/>
</dbReference>
<evidence type="ECO:0000256" key="1">
    <source>
        <dbReference type="ARBA" id="ARBA00022574"/>
    </source>
</evidence>
<dbReference type="PRINTS" id="PR00320">
    <property type="entry name" value="GPROTEINBRPT"/>
</dbReference>
<reference evidence="5" key="1">
    <citation type="submission" date="2011-06" db="EMBL/GenBank/DDBJ databases">
        <title>The Genome Sequence of Fusarium oxysporum Fo47.</title>
        <authorList>
            <consortium name="The Broad Institute Genome Sequencing Platform"/>
            <person name="Ma L.-J."/>
            <person name="Gale L.R."/>
            <person name="Schwartz D.C."/>
            <person name="Zhou S."/>
            <person name="Corby-Kistler H."/>
            <person name="Young S.K."/>
            <person name="Zeng Q."/>
            <person name="Gargeya S."/>
            <person name="Fitzgerald M."/>
            <person name="Haas B."/>
            <person name="Abouelleil A."/>
            <person name="Alvarado L."/>
            <person name="Arachchi H.M."/>
            <person name="Berlin A."/>
            <person name="Brown A."/>
            <person name="Chapman S.B."/>
            <person name="Chen Z."/>
            <person name="Dunbar C."/>
            <person name="Freedman E."/>
            <person name="Gearin G."/>
            <person name="Gellesch M."/>
            <person name="Goldberg J."/>
            <person name="Griggs A."/>
            <person name="Gujja S."/>
            <person name="Heiman D."/>
            <person name="Howarth C."/>
            <person name="Larson L."/>
            <person name="Lui A."/>
            <person name="MacDonald P.J.P."/>
            <person name="Mehta T."/>
            <person name="Montmayeur A."/>
            <person name="Murphy C."/>
            <person name="Neiman D."/>
            <person name="Pearson M."/>
            <person name="Priest M."/>
            <person name="Roberts A."/>
            <person name="Saif S."/>
            <person name="Shea T."/>
            <person name="Shenoy N."/>
            <person name="Sisk P."/>
            <person name="Stolte C."/>
            <person name="Sykes S."/>
            <person name="Wortman J."/>
            <person name="Nusbaum C."/>
            <person name="Birren B."/>
        </authorList>
    </citation>
    <scope>NUCLEOTIDE SEQUENCE [LARGE SCALE GENOMIC DNA]</scope>
    <source>
        <strain evidence="5">Fo47</strain>
    </source>
</reference>
<dbReference type="InterPro" id="IPR031359">
    <property type="entry name" value="NACHT_N"/>
</dbReference>
<dbReference type="HOGENOM" id="CLU_000288_6_16_1"/>
<dbReference type="PROSITE" id="PS50294">
    <property type="entry name" value="WD_REPEATS_REGION"/>
    <property type="match status" value="2"/>
</dbReference>
<dbReference type="PROSITE" id="PS50837">
    <property type="entry name" value="NACHT"/>
    <property type="match status" value="1"/>
</dbReference>
<dbReference type="Gene3D" id="2.130.10.10">
    <property type="entry name" value="YVTN repeat-like/Quinoprotein amine dehydrogenase"/>
    <property type="match status" value="3"/>
</dbReference>
<evidence type="ECO:0000313" key="5">
    <source>
        <dbReference type="EMBL" id="EWZ30457.1"/>
    </source>
</evidence>
<reference evidence="5" key="2">
    <citation type="submission" date="2012-06" db="EMBL/GenBank/DDBJ databases">
        <title>Annotation of the Genome Sequence of Fusarium oxysporum Fo47.</title>
        <authorList>
            <consortium name="The Broad Institute Genomics Platform"/>
            <person name="Ma L.-J."/>
            <person name="Corby-Kistler H."/>
            <person name="Broz K."/>
            <person name="Gale L.R."/>
            <person name="Jonkers W."/>
            <person name="O'Donnell K."/>
            <person name="Ploetz R."/>
            <person name="Steinberg C."/>
            <person name="Schwartz D.C."/>
            <person name="VanEtten H."/>
            <person name="Zhou S."/>
            <person name="Young S.K."/>
            <person name="Zeng Q."/>
            <person name="Gargeya S."/>
            <person name="Fitzgerald M."/>
            <person name="Abouelleil A."/>
            <person name="Alvarado L."/>
            <person name="Chapman S.B."/>
            <person name="Gainer-Dewar J."/>
            <person name="Goldberg J."/>
            <person name="Griggs A."/>
            <person name="Gujja S."/>
            <person name="Hansen M."/>
            <person name="Howarth C."/>
            <person name="Imamovic A."/>
            <person name="Ireland A."/>
            <person name="Larimer J."/>
            <person name="McCowan C."/>
            <person name="Murphy C."/>
            <person name="Pearson M."/>
            <person name="Poon T.W."/>
            <person name="Priest M."/>
            <person name="Roberts A."/>
            <person name="Saif S."/>
            <person name="Shea T."/>
            <person name="Sykes S."/>
            <person name="Wortman J."/>
            <person name="Nusbaum C."/>
            <person name="Birren B."/>
        </authorList>
    </citation>
    <scope>NUCLEOTIDE SEQUENCE</scope>
    <source>
        <strain evidence="5">Fo47</strain>
    </source>
</reference>
<dbReference type="InterPro" id="IPR007111">
    <property type="entry name" value="NACHT_NTPase"/>
</dbReference>
<keyword evidence="2" id="KW-0677">Repeat</keyword>
<evidence type="ECO:0000256" key="3">
    <source>
        <dbReference type="PROSITE-ProRule" id="PRU00221"/>
    </source>
</evidence>
<dbReference type="InterPro" id="IPR015943">
    <property type="entry name" value="WD40/YVTN_repeat-like_dom_sf"/>
</dbReference>
<proteinExistence type="predicted"/>
<organism evidence="5">
    <name type="scientific">Fusarium oxysporum Fo47</name>
    <dbReference type="NCBI Taxonomy" id="660027"/>
    <lineage>
        <taxon>Eukaryota</taxon>
        <taxon>Fungi</taxon>
        <taxon>Dikarya</taxon>
        <taxon>Ascomycota</taxon>
        <taxon>Pezizomycotina</taxon>
        <taxon>Sordariomycetes</taxon>
        <taxon>Hypocreomycetidae</taxon>
        <taxon>Hypocreales</taxon>
        <taxon>Nectriaceae</taxon>
        <taxon>Fusarium</taxon>
        <taxon>Fusarium oxysporum species complex</taxon>
    </lineage>
</organism>
<feature type="repeat" description="WD" evidence="3">
    <location>
        <begin position="1891"/>
        <end position="1923"/>
    </location>
</feature>
<dbReference type="Pfam" id="PF24883">
    <property type="entry name" value="NPHP3_N"/>
    <property type="match status" value="1"/>
</dbReference>
<evidence type="ECO:0000259" key="4">
    <source>
        <dbReference type="PROSITE" id="PS50837"/>
    </source>
</evidence>
<dbReference type="InterPro" id="IPR056884">
    <property type="entry name" value="NPHP3-like_N"/>
</dbReference>
<dbReference type="InterPro" id="IPR011047">
    <property type="entry name" value="Quinoprotein_ADH-like_sf"/>
</dbReference>
<dbReference type="InterPro" id="IPR027417">
    <property type="entry name" value="P-loop_NTPase"/>
</dbReference>
<gene>
    <name evidence="5" type="ORF">FOZG_15940</name>
</gene>
<dbReference type="Pfam" id="PF06985">
    <property type="entry name" value="HET"/>
    <property type="match status" value="1"/>
</dbReference>
<feature type="domain" description="NACHT" evidence="4">
    <location>
        <begin position="1016"/>
        <end position="1159"/>
    </location>
</feature>
<dbReference type="InterPro" id="IPR010730">
    <property type="entry name" value="HET"/>
</dbReference>
<dbReference type="InterPro" id="IPR019775">
    <property type="entry name" value="WD40_repeat_CS"/>
</dbReference>
<evidence type="ECO:0000256" key="2">
    <source>
        <dbReference type="ARBA" id="ARBA00022737"/>
    </source>
</evidence>
<feature type="repeat" description="WD" evidence="3">
    <location>
        <begin position="1784"/>
        <end position="1817"/>
    </location>
</feature>
<name>W9JEG4_FUSOX</name>
<dbReference type="SUPFAM" id="SSF50969">
    <property type="entry name" value="YVTN repeat-like/Quinoprotein amine dehydrogenase"/>
    <property type="match status" value="1"/>
</dbReference>
<dbReference type="InterPro" id="IPR011044">
    <property type="entry name" value="Quino_amine_DH_bsu"/>
</dbReference>
<dbReference type="SUPFAM" id="SSF52540">
    <property type="entry name" value="P-loop containing nucleoside triphosphate hydrolases"/>
    <property type="match status" value="1"/>
</dbReference>
<dbReference type="SMART" id="SM00320">
    <property type="entry name" value="WD40"/>
    <property type="match status" value="7"/>
</dbReference>
<dbReference type="EMBL" id="JH717909">
    <property type="protein sequence ID" value="EWZ30457.1"/>
    <property type="molecule type" value="Genomic_DNA"/>
</dbReference>
<dbReference type="Proteomes" id="UP000030766">
    <property type="component" value="Unassembled WGS sequence"/>
</dbReference>
<feature type="repeat" description="WD" evidence="3">
    <location>
        <begin position="1750"/>
        <end position="1775"/>
    </location>
</feature>
<dbReference type="Pfam" id="PF00400">
    <property type="entry name" value="WD40"/>
    <property type="match status" value="2"/>
</dbReference>
<dbReference type="Pfam" id="PF17100">
    <property type="entry name" value="NACHT_N"/>
    <property type="match status" value="1"/>
</dbReference>
<sequence>MATSASLCPSCQGFDIQAFARPGSPWMTTKTALVREGSQQGCHFCQFLIGGNNENFFRENGLLKRGFEWLHWTSASPADVPNNSGLAVRGNRGLGISILIVKLSKDPKPSLFSRGDGYNVFNLHADQGSPAATSGDIIGLPPVGRDPSSKSSCNRIRRWLDSCENHQECVRTLSMTRTVERGHSPLPTWCVRVTASTAVLNRLNYTLEETGGRLGEYISLSHRWSDPETKRSSTYLRNYRDRVAGIQSAFQGIDPLFTDVLLVASQVGIRFVWIDSLCIIQDSPQDWRAEAVQMAGYYQNASFTIMAAVPPTKDHKVFFMYQKEICIAWLGFLTGTRREIRKKNDLLSRGWVFQEWALSRRIAWHIEHGLTLRCKYRNLQHQGESLINLDPSPGLHRILPLLGLVIPKHRWDHYKASAPPFRSPLDWQSLVSQYSTMQLTKPEEDRLVALSGVTQEFTTQESSAKLVCGLRPWCLGVDLLWKQDAAGRHSRYTESPSWSWASVNTPVSWIRTDDATDCFNFLAVSSTPGGRAGLTARTGGNNTSPTSTPSSIAHQAIATAVFAPEASMNTLNIRCRLLLVVFGPAMKGRSRDLVFRASRYPKEEPPFDSQPRAVALPIEKDTVAGWGSLEEPDLQLHDAFAKNQTIFALCVSVLTVPRGSGLFSKIWGHESIFNVILVRPCSAVTNGFERVEVGRLFGIANQAYNILEEKEPEMVKSYQEILKLVQHEWDDTTAPEELQNLEHCKSVKSRQMWRLVYCGLEKSKRHAKHKESLSTIIETIDNLKGVVDKAVKYSSEAGIAWAGVSLGLEILSNPMKEPGLNRKGIAYVLSRMEWYWNLAELVLLQDNLSGSSAALRTNLETQIIDFYKKLLLFQMRSACIYYRNWAAVILRDAVKLDDWSGEFNTIKDAERLIRKDIEQYDHQNIRLKLGKIETSALEQAESLEGICKILREEARLKEKNEQDDNDKDCLAALLITDPRMDKKRIQNQKGDPLKESYEWILKSDIYQTFIDDPSSRVLWINGPPGKGKTMLLCGIIDELQKSLRPISFFLCQANVKEEDLSSDIAVMRGLIYVLLEHQPSLISAIRPSYDKQKDRLFNSINSSELLGDILTTMLQDPSLRDTIFLVDALDECNINRSKFTNLIVDLSESCSAKWIVSSRDWPEIHQELADATGLISLNLEQEHESVSRAVKSYISKKVDDLTKTKWKNDLELKERVFDYMQSHADDTFLWVALVCERLANSGIRKRLVMEELPRFPKSLTALYQAMMDRIIDSSEADRLKQILALVCVAYRPIKSAEISTLVETMAGYDEDDVKDAIASCGSFLTLQDGEIFFVHQSAKEFLQSQAHATIFPRGLAHQHSHILSKCLGAMENTLRQDIYELSSPGAVKPVEVHDTDPLCPIKYSCVYWAQHLSKSDSLQDSDLSSLRRVLNFLQTKFTNWLEALSLMNDLSTAITSILVLKATLADMQMQELTDFICDAHRFIYHHKPTIEIAPLQVYASALIFSPECSVVRKQFSYQMPEWIIVKPEMDNHWDTHTQTIYTLPDADHANYSPDGRYLVVSNGSVSNIYETVTGDLVHQEKTYLSFFMAVYSPDGLFLCCGADEGIVILDATTFRLIRKLEVEARQCFFLPEGNNIAVVFKEHITVLDWKTGERVSSLDRSISKHSEAALLSATHIVAISPDATEFKIWDLFTGDCKHTFNWDVKKIDAVTCSFDGHWIAALSIFTTRLWYLDDTHGWVHQYDLSGEYPVRCLSFSADSRMLISGSYDNLIRVWDETGACIEILKGHSRPIRSLSVCQMRNQLASGSYDGTVKLWDLPDILSDQLRQERPSSVQTCDYSLQASEQSSCFVKDLRMVSLLFSPTGSMLASISYEGKTHIWDTVTDICTNILVSGGASGLHGVSFTPDDRLVAMKDMDGKLGVWDTKLMTQIHFSDLEDSEYVAISADGRHVSSLSHFNTDGERVLKVWDLIKHAQTEQYISSEILPVRKYSTLGTSLYSQDWKVLALSSLFNDLQVLHRKSGFWANEQLPDFDIRRRYETPLAFSPEGEWLLTFGRDESPFTIRKISHPYVVKEFGSLAADAPPYNTSELEEPFWRIPTCYGILGVGKPSDFEGTGRIGWGVSLEMDWIMRGNERMLWIPADYRRLALDVSGSRVAFLCPSGQIKIIKFQ</sequence>
<dbReference type="VEuPathDB" id="FungiDB:FOZG_15940"/>
<dbReference type="InterPro" id="IPR020472">
    <property type="entry name" value="WD40_PAC1"/>
</dbReference>
<dbReference type="InterPro" id="IPR001680">
    <property type="entry name" value="WD40_rpt"/>
</dbReference>
<dbReference type="PROSITE" id="PS50082">
    <property type="entry name" value="WD_REPEATS_2"/>
    <property type="match status" value="3"/>
</dbReference>
<keyword evidence="1 3" id="KW-0853">WD repeat</keyword>
<accession>W9JEG4</accession>
<dbReference type="Gene3D" id="3.40.50.300">
    <property type="entry name" value="P-loop containing nucleotide triphosphate hydrolases"/>
    <property type="match status" value="1"/>
</dbReference>
<protein>
    <recommendedName>
        <fullName evidence="4">NACHT domain-containing protein</fullName>
    </recommendedName>
</protein>